<evidence type="ECO:0000313" key="1">
    <source>
        <dbReference type="EMBL" id="KFI27765.1"/>
    </source>
</evidence>
<name>A0A086Y0G5_9RHOB</name>
<comment type="caution">
    <text evidence="1">The sequence shown here is derived from an EMBL/GenBank/DDBJ whole genome shotgun (WGS) entry which is preliminary data.</text>
</comment>
<organism evidence="1 2">
    <name type="scientific">Haematobacter massiliensis</name>
    <dbReference type="NCBI Taxonomy" id="195105"/>
    <lineage>
        <taxon>Bacteria</taxon>
        <taxon>Pseudomonadati</taxon>
        <taxon>Pseudomonadota</taxon>
        <taxon>Alphaproteobacteria</taxon>
        <taxon>Rhodobacterales</taxon>
        <taxon>Paracoccaceae</taxon>
        <taxon>Haematobacter</taxon>
    </lineage>
</organism>
<proteinExistence type="predicted"/>
<dbReference type="Proteomes" id="UP000028826">
    <property type="component" value="Unassembled WGS sequence"/>
</dbReference>
<dbReference type="AlphaFoldDB" id="A0A086Y0G5"/>
<sequence>MRETVGRYPRPADAAEQPAIRPVAVPCRKLAPLIEPDDATCPCDRIPGDGSAMPEHIVIILP</sequence>
<protein>
    <submittedName>
        <fullName evidence="1">Uncharacterized protein</fullName>
    </submittedName>
</protein>
<evidence type="ECO:0000313" key="2">
    <source>
        <dbReference type="Proteomes" id="UP000028826"/>
    </source>
</evidence>
<dbReference type="EMBL" id="JGYG01000010">
    <property type="protein sequence ID" value="KFI27765.1"/>
    <property type="molecule type" value="Genomic_DNA"/>
</dbReference>
<dbReference type="STRING" id="195105.CN97_00160"/>
<reference evidence="1 2" key="1">
    <citation type="submission" date="2014-03" db="EMBL/GenBank/DDBJ databases">
        <title>Genome of Haematobacter massiliensis CCUG 47968.</title>
        <authorList>
            <person name="Wang D."/>
            <person name="Wang G."/>
        </authorList>
    </citation>
    <scope>NUCLEOTIDE SEQUENCE [LARGE SCALE GENOMIC DNA]</scope>
    <source>
        <strain evidence="1 2">CCUG 47968</strain>
    </source>
</reference>
<accession>A0A086Y0G5</accession>
<keyword evidence="2" id="KW-1185">Reference proteome</keyword>
<gene>
    <name evidence="1" type="ORF">CN97_00160</name>
</gene>